<dbReference type="EMBL" id="SNWM01000001">
    <property type="protein sequence ID" value="TDO24033.1"/>
    <property type="molecule type" value="Genomic_DNA"/>
</dbReference>
<reference evidence="1 2" key="1">
    <citation type="submission" date="2019-03" db="EMBL/GenBank/DDBJ databases">
        <title>Genomic Encyclopedia of Archaeal and Bacterial Type Strains, Phase II (KMG-II): from individual species to whole genera.</title>
        <authorList>
            <person name="Goeker M."/>
        </authorList>
    </citation>
    <scope>NUCLEOTIDE SEQUENCE [LARGE SCALE GENOMIC DNA]</scope>
    <source>
        <strain evidence="1 2">DSM 19034</strain>
    </source>
</reference>
<comment type="caution">
    <text evidence="1">The sequence shown here is derived from an EMBL/GenBank/DDBJ whole genome shotgun (WGS) entry which is preliminary data.</text>
</comment>
<protein>
    <submittedName>
        <fullName evidence="1">Uncharacterized protein</fullName>
    </submittedName>
</protein>
<proteinExistence type="predicted"/>
<name>A0A4R6IP56_9SPHI</name>
<accession>A0A4R6IP56</accession>
<gene>
    <name evidence="1" type="ORF">CLV32_0320</name>
</gene>
<sequence>MKTDFIEIFQTIRAALQPYTALDFSNRINSDEAYDLWSDKNFKSESESVTERFFAAVEITGKGVSFRCGTDEQLIEQLDTTYMAKIEDQLSATYKTFKEEEWV</sequence>
<dbReference type="OrthoDB" id="6331972at2"/>
<keyword evidence="2" id="KW-1185">Reference proteome</keyword>
<organism evidence="1 2">
    <name type="scientific">Pedobacter duraquae</name>
    <dbReference type="NCBI Taxonomy" id="425511"/>
    <lineage>
        <taxon>Bacteria</taxon>
        <taxon>Pseudomonadati</taxon>
        <taxon>Bacteroidota</taxon>
        <taxon>Sphingobacteriia</taxon>
        <taxon>Sphingobacteriales</taxon>
        <taxon>Sphingobacteriaceae</taxon>
        <taxon>Pedobacter</taxon>
    </lineage>
</organism>
<evidence type="ECO:0000313" key="1">
    <source>
        <dbReference type="EMBL" id="TDO24033.1"/>
    </source>
</evidence>
<dbReference type="Proteomes" id="UP000295499">
    <property type="component" value="Unassembled WGS sequence"/>
</dbReference>
<dbReference type="RefSeq" id="WP_133551679.1">
    <property type="nucleotide sequence ID" value="NZ_SNWM01000001.1"/>
</dbReference>
<dbReference type="AlphaFoldDB" id="A0A4R6IP56"/>
<evidence type="ECO:0000313" key="2">
    <source>
        <dbReference type="Proteomes" id="UP000295499"/>
    </source>
</evidence>